<dbReference type="SUPFAM" id="SSF57924">
    <property type="entry name" value="Inhibitor of apoptosis (IAP) repeat"/>
    <property type="match status" value="3"/>
</dbReference>
<dbReference type="Proteomes" id="UP000203066">
    <property type="component" value="Segment"/>
</dbReference>
<reference evidence="3 4" key="1">
    <citation type="journal article" date="2016" name="Genome Biol. Evol.">
        <title>Genome Sequencing of the Behavior Manipulating Virus LbFV Reveals a Possible New Virus Family.</title>
        <authorList>
            <person name="Lepetit D."/>
            <person name="Gillet B."/>
            <person name="Hughes S."/>
            <person name="Kraaijeveld K."/>
            <person name="Varaldi J."/>
        </authorList>
    </citation>
    <scope>NUCLEOTIDE SEQUENCE [LARGE SCALE GENOMIC DNA]</scope>
    <source>
        <strain evidence="3">Valence Gotheron</strain>
    </source>
</reference>
<dbReference type="InterPro" id="IPR001841">
    <property type="entry name" value="Znf_RING"/>
</dbReference>
<dbReference type="InterPro" id="IPR001370">
    <property type="entry name" value="BIR_rpt"/>
</dbReference>
<dbReference type="Gene3D" id="1.10.1170.10">
    <property type="entry name" value="Inhibitor Of Apoptosis Protein (2mihbC-IAP-1), Chain A"/>
    <property type="match status" value="3"/>
</dbReference>
<dbReference type="SMART" id="SM00238">
    <property type="entry name" value="BIR"/>
    <property type="match status" value="2"/>
</dbReference>
<keyword evidence="1" id="KW-0862">Zinc</keyword>
<protein>
    <submittedName>
        <fullName evidence="3">Putative inhibitor of apoptosis</fullName>
    </submittedName>
</protein>
<organism evidence="3 4">
    <name type="scientific">Leptopilina boulardi filamentous virus</name>
    <dbReference type="NCBI Taxonomy" id="552509"/>
    <lineage>
        <taxon>Viruses</taxon>
        <taxon>Viruses incertae sedis</taxon>
        <taxon>Naldaviricetes</taxon>
        <taxon>Lefavirales</taxon>
        <taxon>Filamentoviridae</taxon>
        <taxon>Alphafilamentovirus</taxon>
        <taxon>Alphafilamentovirus leboulardi</taxon>
    </lineage>
</organism>
<sequence length="504" mass="59211">MNANDNMYFESNRLLSFRKNPLRNIDVSEYVKSGFYLKTMPDVVECVFCKIEFSIITINFLKHHNCIEKVENKIKNIPLSNILNQYNVLPASCKDISKFWNMCYILIRNTEIYHTEYNSYDFRLDSFENRWPNTSICKKRLAKAGFFLSNERNGTTTCFSCNLKITSWKLYNNPLKVHIFKEPNCLYMNLLLNQLGTVIKNHEFHAFNSNCCYYCESEKIEKDIYLYPCKHLSFSCYGCALTIKKCLVCRNNITAIIKECFIENEQIITTIQINLLTIIHHGIYFLKRDRKSSFKTWPKVLNHLKDDLIESGFFYTKFSDYTTCFCCNLKMHDWNIEDNPFIVHSKLSPTCNYIQMVKGIQYVEKYISEIKNDDNEAIPITFEDLSCHEEFKEYNFIKCIACMDNNINVVCIPCGHAALCSECLLKSYKHKFCSICQEKVNFLLPIENEETDDKFCKKCHVNEVENISIPCRHIGLCQNCAIKEKNCFVCNEIILFNIKVFFSC</sequence>
<gene>
    <name evidence="3" type="ORF">LbFV_ORF66</name>
</gene>
<dbReference type="EMBL" id="KY009685">
    <property type="protein sequence ID" value="AQQ79986.1"/>
    <property type="molecule type" value="Genomic_DNA"/>
</dbReference>
<dbReference type="PROSITE" id="PS50089">
    <property type="entry name" value="ZF_RING_2"/>
    <property type="match status" value="2"/>
</dbReference>
<keyword evidence="1" id="KW-0479">Metal-binding</keyword>
<dbReference type="SMART" id="SM00184">
    <property type="entry name" value="RING"/>
    <property type="match status" value="3"/>
</dbReference>
<name>A0A1S5YDA9_9VIRU</name>
<dbReference type="OrthoDB" id="9255at10239"/>
<dbReference type="GO" id="GO:0008270">
    <property type="term" value="F:zinc ion binding"/>
    <property type="evidence" value="ECO:0007669"/>
    <property type="project" value="UniProtKB-KW"/>
</dbReference>
<dbReference type="Gene3D" id="3.30.40.10">
    <property type="entry name" value="Zinc/RING finger domain, C3HC4 (zinc finger)"/>
    <property type="match status" value="3"/>
</dbReference>
<dbReference type="Pfam" id="PF00653">
    <property type="entry name" value="BIR"/>
    <property type="match status" value="2"/>
</dbReference>
<keyword evidence="1" id="KW-0863">Zinc-finger</keyword>
<dbReference type="KEGG" id="vg:31050543"/>
<feature type="domain" description="RING-type" evidence="2">
    <location>
        <begin position="212"/>
        <end position="250"/>
    </location>
</feature>
<feature type="domain" description="RING-type" evidence="2">
    <location>
        <begin position="399"/>
        <end position="437"/>
    </location>
</feature>
<dbReference type="PANTHER" id="PTHR10044:SF139">
    <property type="entry name" value="DEATH-ASSOCIATED INHIBITOR OF APOPTOSIS 2"/>
    <property type="match status" value="1"/>
</dbReference>
<dbReference type="InterPro" id="IPR013083">
    <property type="entry name" value="Znf_RING/FYVE/PHD"/>
</dbReference>
<evidence type="ECO:0000259" key="2">
    <source>
        <dbReference type="PROSITE" id="PS50089"/>
    </source>
</evidence>
<dbReference type="CDD" id="cd00022">
    <property type="entry name" value="BIR"/>
    <property type="match status" value="1"/>
</dbReference>
<evidence type="ECO:0000313" key="3">
    <source>
        <dbReference type="EMBL" id="AQQ79986.1"/>
    </source>
</evidence>
<dbReference type="Pfam" id="PF13920">
    <property type="entry name" value="zf-C3HC4_3"/>
    <property type="match status" value="3"/>
</dbReference>
<dbReference type="PANTHER" id="PTHR10044">
    <property type="entry name" value="INHIBITOR OF APOPTOSIS"/>
    <property type="match status" value="1"/>
</dbReference>
<dbReference type="GeneID" id="31050543"/>
<evidence type="ECO:0000313" key="4">
    <source>
        <dbReference type="Proteomes" id="UP000203066"/>
    </source>
</evidence>
<accession>A0A1S5YDA9</accession>
<evidence type="ECO:0000256" key="1">
    <source>
        <dbReference type="PROSITE-ProRule" id="PRU00175"/>
    </source>
</evidence>
<dbReference type="RefSeq" id="YP_009345670.1">
    <property type="nucleotide sequence ID" value="NC_033778.1"/>
</dbReference>
<dbReference type="InterPro" id="IPR050784">
    <property type="entry name" value="IAP"/>
</dbReference>
<proteinExistence type="predicted"/>
<dbReference type="PROSITE" id="PS50143">
    <property type="entry name" value="BIR_REPEAT_2"/>
    <property type="match status" value="2"/>
</dbReference>
<keyword evidence="4" id="KW-1185">Reference proteome</keyword>